<reference evidence="1 2" key="1">
    <citation type="submission" date="2016-10" db="EMBL/GenBank/DDBJ databases">
        <authorList>
            <person name="de Groot N.N."/>
        </authorList>
    </citation>
    <scope>NUCLEOTIDE SEQUENCE [LARGE SCALE GENOMIC DNA]</scope>
    <source>
        <strain evidence="1 2">DSM 44637</strain>
    </source>
</reference>
<gene>
    <name evidence="1" type="ORF">SAMN05421854_103125</name>
</gene>
<dbReference type="RefSeq" id="WP_198545449.1">
    <property type="nucleotide sequence ID" value="NZ_JAAGNC010000059.1"/>
</dbReference>
<dbReference type="Proteomes" id="UP000199137">
    <property type="component" value="Unassembled WGS sequence"/>
</dbReference>
<sequence length="48" mass="5070">MVNRGVLDGAHAAMMVHPTLKDAVVPTLRASRSWQVVYTGVGGHASPQ</sequence>
<proteinExistence type="predicted"/>
<dbReference type="STRING" id="112413.SAMN05421854_103125"/>
<dbReference type="AlphaFoldDB" id="A0A1I5KDB8"/>
<dbReference type="Gene3D" id="3.40.630.10">
    <property type="entry name" value="Zn peptidases"/>
    <property type="match status" value="1"/>
</dbReference>
<dbReference type="EMBL" id="FOWC01000003">
    <property type="protein sequence ID" value="SFO82606.1"/>
    <property type="molecule type" value="Genomic_DNA"/>
</dbReference>
<organism evidence="1 2">
    <name type="scientific">Amycolatopsis rubida</name>
    <dbReference type="NCBI Taxonomy" id="112413"/>
    <lineage>
        <taxon>Bacteria</taxon>
        <taxon>Bacillati</taxon>
        <taxon>Actinomycetota</taxon>
        <taxon>Actinomycetes</taxon>
        <taxon>Pseudonocardiales</taxon>
        <taxon>Pseudonocardiaceae</taxon>
        <taxon>Amycolatopsis</taxon>
    </lineage>
</organism>
<protein>
    <submittedName>
        <fullName evidence="1">Uncharacterized protein</fullName>
    </submittedName>
</protein>
<evidence type="ECO:0000313" key="1">
    <source>
        <dbReference type="EMBL" id="SFO82606.1"/>
    </source>
</evidence>
<evidence type="ECO:0000313" key="2">
    <source>
        <dbReference type="Proteomes" id="UP000199137"/>
    </source>
</evidence>
<accession>A0A1I5KDB8</accession>
<name>A0A1I5KDB8_9PSEU</name>